<organism evidence="5 6">
    <name type="scientific">Nostoc favosum CHAB5714</name>
    <dbReference type="NCBI Taxonomy" id="2780399"/>
    <lineage>
        <taxon>Bacteria</taxon>
        <taxon>Bacillati</taxon>
        <taxon>Cyanobacteriota</taxon>
        <taxon>Cyanophyceae</taxon>
        <taxon>Nostocales</taxon>
        <taxon>Nostocaceae</taxon>
        <taxon>Nostoc</taxon>
        <taxon>Nostoc favosum</taxon>
    </lineage>
</organism>
<name>A0ABS8IH81_9NOSO</name>
<dbReference type="InterPro" id="IPR007803">
    <property type="entry name" value="Asp/Arg/Pro-Hydrxlase"/>
</dbReference>
<proteinExistence type="inferred from homology"/>
<dbReference type="InterPro" id="IPR027443">
    <property type="entry name" value="IPNS-like_sf"/>
</dbReference>
<dbReference type="RefSeq" id="WP_229489003.1">
    <property type="nucleotide sequence ID" value="NZ_JAIVFQ010000076.1"/>
</dbReference>
<sequence>MTILQEYQEYKESIKNHRMLFSKWDNVSDKIKIKIFLLLLKLLNFLFPKSNLHRLEKSIKFYLGLIDINTDDWNPQQKPQLFLYFGLPSRPWYEPDDYDVFKIVRDILEEGAEDIKSEYLMNIHNKSNFLIPVLDPKEPSAYEYLTDIELTPSQIKNDWLRIDLWGGGEFTEEARYLFPKTVKILSKLESFMDPFEEDVIYVLKPESFLPPHHDAANNYIGCHLGLIIPENCGFRVGSETRSWTEGKTLFFDQSFEHEVWNRSQKERVVLSVQLRHPELSKFENFLYKLFRKLFGNKPHLL</sequence>
<evidence type="ECO:0000256" key="3">
    <source>
        <dbReference type="ARBA" id="ARBA00023002"/>
    </source>
</evidence>
<dbReference type="SUPFAM" id="SSF51197">
    <property type="entry name" value="Clavaminate synthase-like"/>
    <property type="match status" value="1"/>
</dbReference>
<accession>A0ABS8IH81</accession>
<dbReference type="Gene3D" id="2.60.120.330">
    <property type="entry name" value="B-lactam Antibiotic, Isopenicillin N Synthase, Chain"/>
    <property type="match status" value="1"/>
</dbReference>
<protein>
    <submittedName>
        <fullName evidence="5">Aspartyl/asparaginyl beta-hydroxylase domain-containing protein</fullName>
    </submittedName>
</protein>
<dbReference type="Proteomes" id="UP001199525">
    <property type="component" value="Unassembled WGS sequence"/>
</dbReference>
<reference evidence="5 6" key="1">
    <citation type="journal article" date="2021" name="Microorganisms">
        <title>Genome Evolution of Filamentous Cyanobacterium Nostoc Species: From Facultative Symbiosis to Free Living.</title>
        <authorList>
            <person name="Huo D."/>
            <person name="Li H."/>
            <person name="Cai F."/>
            <person name="Guo X."/>
            <person name="Qiao Z."/>
            <person name="Wang W."/>
            <person name="Yu G."/>
            <person name="Li R."/>
        </authorList>
    </citation>
    <scope>NUCLEOTIDE SEQUENCE [LARGE SCALE GENOMIC DNA]</scope>
    <source>
        <strain evidence="5 6">CHAB 5714</strain>
    </source>
</reference>
<evidence type="ECO:0000256" key="1">
    <source>
        <dbReference type="ARBA" id="ARBA00007730"/>
    </source>
</evidence>
<keyword evidence="6" id="KW-1185">Reference proteome</keyword>
<gene>
    <name evidence="5" type="ORF">LC586_30475</name>
</gene>
<feature type="domain" description="Aspartyl/asparaginy/proline hydroxylase" evidence="4">
    <location>
        <begin position="151"/>
        <end position="277"/>
    </location>
</feature>
<evidence type="ECO:0000313" key="5">
    <source>
        <dbReference type="EMBL" id="MCC5603396.1"/>
    </source>
</evidence>
<evidence type="ECO:0000313" key="6">
    <source>
        <dbReference type="Proteomes" id="UP001199525"/>
    </source>
</evidence>
<comment type="similarity">
    <text evidence="1">Belongs to the aspartyl/asparaginyl beta-hydroxylase family.</text>
</comment>
<keyword evidence="3" id="KW-0560">Oxidoreductase</keyword>
<dbReference type="EMBL" id="JAIVFQ010000076">
    <property type="protein sequence ID" value="MCC5603396.1"/>
    <property type="molecule type" value="Genomic_DNA"/>
</dbReference>
<dbReference type="Pfam" id="PF05118">
    <property type="entry name" value="Asp_Arg_Hydrox"/>
    <property type="match status" value="1"/>
</dbReference>
<dbReference type="PANTHER" id="PTHR46332:SF5">
    <property type="entry name" value="ASPARTATE BETA-HYDROXYLASE DOMAIN CONTAINING 2"/>
    <property type="match status" value="1"/>
</dbReference>
<evidence type="ECO:0000259" key="4">
    <source>
        <dbReference type="Pfam" id="PF05118"/>
    </source>
</evidence>
<dbReference type="PANTHER" id="PTHR46332">
    <property type="entry name" value="ASPARTATE BETA-HYDROXYLASE DOMAIN-CONTAINING PROTEIN 2"/>
    <property type="match status" value="1"/>
</dbReference>
<dbReference type="InterPro" id="IPR051821">
    <property type="entry name" value="Asp/Asn_beta-hydroxylase"/>
</dbReference>
<evidence type="ECO:0000256" key="2">
    <source>
        <dbReference type="ARBA" id="ARBA00022964"/>
    </source>
</evidence>
<comment type="caution">
    <text evidence="5">The sequence shown here is derived from an EMBL/GenBank/DDBJ whole genome shotgun (WGS) entry which is preliminary data.</text>
</comment>
<keyword evidence="2" id="KW-0223">Dioxygenase</keyword>